<feature type="region of interest" description="Disordered" evidence="1">
    <location>
        <begin position="412"/>
        <end position="464"/>
    </location>
</feature>
<dbReference type="EMBL" id="FUYG01000001">
    <property type="protein sequence ID" value="SKA81249.1"/>
    <property type="molecule type" value="Genomic_DNA"/>
</dbReference>
<evidence type="ECO:0000256" key="1">
    <source>
        <dbReference type="SAM" id="MobiDB-lite"/>
    </source>
</evidence>
<proteinExistence type="predicted"/>
<dbReference type="SUPFAM" id="SSF49265">
    <property type="entry name" value="Fibronectin type III"/>
    <property type="match status" value="1"/>
</dbReference>
<evidence type="ECO:0000313" key="2">
    <source>
        <dbReference type="EMBL" id="SKA81249.1"/>
    </source>
</evidence>
<organism evidence="2 3">
    <name type="scientific">Agreia bicolorata</name>
    <dbReference type="NCBI Taxonomy" id="110935"/>
    <lineage>
        <taxon>Bacteria</taxon>
        <taxon>Bacillati</taxon>
        <taxon>Actinomycetota</taxon>
        <taxon>Actinomycetes</taxon>
        <taxon>Micrococcales</taxon>
        <taxon>Microbacteriaceae</taxon>
        <taxon>Agreia</taxon>
    </lineage>
</organism>
<gene>
    <name evidence="2" type="ORF">SAMN06295879_0301</name>
</gene>
<name>A0A1T4WVH2_9MICO</name>
<evidence type="ECO:0000313" key="3">
    <source>
        <dbReference type="Proteomes" id="UP000189735"/>
    </source>
</evidence>
<sequence>MRPASPGVSSISRSRSRVGTVAIGTFTLALVVVGLVASPSPSTVVQAGVGDSGVWVTSVAASAVGRVNTEVAELNVAVPMLNPRAEVVQSGSRVIIVDRDAGTATLLNPATARPGGSVALPAPSVGLVITGSDALITSQTDGRVWSVPLDAFGRSAVAPDPVFDLGPGAVVATTPVGGVIAVSPTTHELLRAEPGTSIAQADRAAVELPAGSGPLQLVATTTAWAVLETSASMLATPTGQVDLSDFTDGDVADVALQAAVDVEPEQSSASPVNSVLVSTRSSLLEIELGTGTVSVLDSGHDGVPVRPVVTGGCAFAAWGDGTSWQRCAGDPTAGVAGVLSGLEASDRPVFHTNSGRAVLNDSVSGRVWVTQSGNREIDSWAKLLARSNDAAGTSSGAVTVPIAVGPVGQLERIGVDHDSPSSGDSPSPPPAATLPPAVAATLPEPPSVSDAGPAHESPARPPVSEPVTAILQPETGTVSLSWAPFDGRGDPVRGYFTQSLGPGATTVESPCVLLPSGGVQTPRGGTVVDVGTWTSGSFEGIDLPGSSYGFIVWGYNGAGCTASDVVTVTPRAAPAAVTALDGEMIDVGTDYDYEITSIAPEASRYEVQRLDAAGGPAGDVAEISLAGSAAVPRALTGGPFGEVYSFRIRACNAQDEGAACGPWSDRAAPEESLTFEPADLNYSAETGTWTWSSLPQNGALPVKVRCGGGSDQSVASVSTSVSCQTGVARSRADSWLRIFVGSQSRVMP</sequence>
<accession>A0A1T4WVH2</accession>
<reference evidence="3" key="1">
    <citation type="submission" date="2017-02" db="EMBL/GenBank/DDBJ databases">
        <authorList>
            <person name="Varghese N."/>
            <person name="Submissions S."/>
        </authorList>
    </citation>
    <scope>NUCLEOTIDE SEQUENCE [LARGE SCALE GENOMIC DNA]</scope>
    <source>
        <strain evidence="3">VKM Ac-2052</strain>
    </source>
</reference>
<evidence type="ECO:0008006" key="4">
    <source>
        <dbReference type="Google" id="ProtNLM"/>
    </source>
</evidence>
<dbReference type="InterPro" id="IPR036116">
    <property type="entry name" value="FN3_sf"/>
</dbReference>
<dbReference type="RefSeq" id="WP_078713094.1">
    <property type="nucleotide sequence ID" value="NZ_FUYG01000001.1"/>
</dbReference>
<protein>
    <recommendedName>
        <fullName evidence="4">Fibronectin type-III domain-containing protein</fullName>
    </recommendedName>
</protein>
<dbReference type="Proteomes" id="UP000189735">
    <property type="component" value="Unassembled WGS sequence"/>
</dbReference>
<dbReference type="AlphaFoldDB" id="A0A1T4WVH2"/>